<dbReference type="Proteomes" id="UP000789920">
    <property type="component" value="Unassembled WGS sequence"/>
</dbReference>
<gene>
    <name evidence="1" type="ORF">RPERSI_LOCUS34182</name>
</gene>
<keyword evidence="2" id="KW-1185">Reference proteome</keyword>
<evidence type="ECO:0000313" key="2">
    <source>
        <dbReference type="Proteomes" id="UP000789920"/>
    </source>
</evidence>
<evidence type="ECO:0000313" key="1">
    <source>
        <dbReference type="EMBL" id="CAG8846518.1"/>
    </source>
</evidence>
<name>A0ACA9SS01_9GLOM</name>
<feature type="non-terminal residue" evidence="1">
    <location>
        <position position="41"/>
    </location>
</feature>
<accession>A0ACA9SS01</accession>
<proteinExistence type="predicted"/>
<reference evidence="1" key="1">
    <citation type="submission" date="2021-06" db="EMBL/GenBank/DDBJ databases">
        <authorList>
            <person name="Kallberg Y."/>
            <person name="Tangrot J."/>
            <person name="Rosling A."/>
        </authorList>
    </citation>
    <scope>NUCLEOTIDE SEQUENCE</scope>
    <source>
        <strain evidence="1">MA461A</strain>
    </source>
</reference>
<protein>
    <submittedName>
        <fullName evidence="1">15831_t:CDS:1</fullName>
    </submittedName>
</protein>
<sequence length="41" mass="4807">SQKEHLCIKPHPLHLLEANQQLDWVLFENSLALENNLDREA</sequence>
<comment type="caution">
    <text evidence="1">The sequence shown here is derived from an EMBL/GenBank/DDBJ whole genome shotgun (WGS) entry which is preliminary data.</text>
</comment>
<feature type="non-terminal residue" evidence="1">
    <location>
        <position position="1"/>
    </location>
</feature>
<organism evidence="1 2">
    <name type="scientific">Racocetra persica</name>
    <dbReference type="NCBI Taxonomy" id="160502"/>
    <lineage>
        <taxon>Eukaryota</taxon>
        <taxon>Fungi</taxon>
        <taxon>Fungi incertae sedis</taxon>
        <taxon>Mucoromycota</taxon>
        <taxon>Glomeromycotina</taxon>
        <taxon>Glomeromycetes</taxon>
        <taxon>Diversisporales</taxon>
        <taxon>Gigasporaceae</taxon>
        <taxon>Racocetra</taxon>
    </lineage>
</organism>
<dbReference type="EMBL" id="CAJVQC010151669">
    <property type="protein sequence ID" value="CAG8846518.1"/>
    <property type="molecule type" value="Genomic_DNA"/>
</dbReference>